<evidence type="ECO:0000259" key="6">
    <source>
        <dbReference type="PROSITE" id="PS50110"/>
    </source>
</evidence>
<evidence type="ECO:0000313" key="7">
    <source>
        <dbReference type="EMBL" id="KOO39796.1"/>
    </source>
</evidence>
<feature type="modified residue" description="4-aspartylphosphate" evidence="4">
    <location>
        <position position="55"/>
    </location>
</feature>
<gene>
    <name evidence="7" type="ORF">AMD02_13755</name>
</gene>
<dbReference type="InterPro" id="IPR011006">
    <property type="entry name" value="CheY-like_superfamily"/>
</dbReference>
<feature type="domain" description="HTH araC/xylS-type" evidence="5">
    <location>
        <begin position="427"/>
        <end position="525"/>
    </location>
</feature>
<organism evidence="7">
    <name type="scientific">Halalkalibacterium halodurans</name>
    <name type="common">Bacillus halodurans</name>
    <dbReference type="NCBI Taxonomy" id="86665"/>
    <lineage>
        <taxon>Bacteria</taxon>
        <taxon>Bacillati</taxon>
        <taxon>Bacillota</taxon>
        <taxon>Bacilli</taxon>
        <taxon>Bacillales</taxon>
        <taxon>Bacillaceae</taxon>
        <taxon>Halalkalibacterium (ex Joshi et al. 2022)</taxon>
    </lineage>
</organism>
<accession>A0A0M0KLQ1</accession>
<evidence type="ECO:0000256" key="3">
    <source>
        <dbReference type="ARBA" id="ARBA00023163"/>
    </source>
</evidence>
<dbReference type="Pfam" id="PF00072">
    <property type="entry name" value="Response_reg"/>
    <property type="match status" value="1"/>
</dbReference>
<keyword evidence="3" id="KW-0804">Transcription</keyword>
<dbReference type="InterPro" id="IPR001789">
    <property type="entry name" value="Sig_transdc_resp-reg_receiver"/>
</dbReference>
<dbReference type="Gene3D" id="3.40.50.2300">
    <property type="match status" value="1"/>
</dbReference>
<dbReference type="RefSeq" id="WP_053431656.1">
    <property type="nucleotide sequence ID" value="NZ_LILD02000002.1"/>
</dbReference>
<name>A0A0M0KLQ1_ALKHA</name>
<evidence type="ECO:0000256" key="4">
    <source>
        <dbReference type="PROSITE-ProRule" id="PRU00169"/>
    </source>
</evidence>
<dbReference type="Gene3D" id="1.10.10.60">
    <property type="entry name" value="Homeodomain-like"/>
    <property type="match status" value="2"/>
</dbReference>
<evidence type="ECO:0008006" key="8">
    <source>
        <dbReference type="Google" id="ProtNLM"/>
    </source>
</evidence>
<dbReference type="PANTHER" id="PTHR43280">
    <property type="entry name" value="ARAC-FAMILY TRANSCRIPTIONAL REGULATOR"/>
    <property type="match status" value="1"/>
</dbReference>
<sequence>MWKVVIIDDEEHVVRGLKKITSWKALGCECVGEAANGRRGLDIVRETSPHIVLTDIYMPIMNGLDMIQILREDGFDGEVVILSGYSEFEHARKAMQLNITDYLSKPASVDTIETVLKRVINKLEEKQRQQGYLQELTNKVKRYEPLVETEWMKSLLTGRLRNGEIPEEFLVKITKWKDQQHIACSLTYDGPQNKELKPADWYLFRYSVHKMIREVLNGYPIDFRYLEMDAYRSALCLHVNKSVSEPVLSCMLKEIKDQVEQGIYSSFNVKTTVHYGRVKENWTDLSESFNEACMKSQSFPLGNPYEDGTRATFPMESSQKLYDAIRYADATRAKEVLEEAVGVLGEVPYSTLVGYKVGIEIWTIITYSLYDIGIFIQEMFDEDFDLAQHLTKQGNWQEWIRFLCEQIEHICYHQQWDENIKHKQLIEQVMIYIEKHLAENITLQDIADELYISRNYLGQIFKKVVGESFKNYVTRLRMEKAKKMIQEGNFLIYEVSEKVGYVNPAYFTTMFKKYTGYTPRDLIQKR</sequence>
<protein>
    <recommendedName>
        <fullName evidence="8">Two-component system, response regulator YesN</fullName>
    </recommendedName>
</protein>
<dbReference type="PROSITE" id="PS01124">
    <property type="entry name" value="HTH_ARAC_FAMILY_2"/>
    <property type="match status" value="1"/>
</dbReference>
<dbReference type="CDD" id="cd17536">
    <property type="entry name" value="REC_YesN-like"/>
    <property type="match status" value="1"/>
</dbReference>
<keyword evidence="1" id="KW-0805">Transcription regulation</keyword>
<reference evidence="7" key="1">
    <citation type="submission" date="2015-08" db="EMBL/GenBank/DDBJ databases">
        <title>Complete DNA Sequence of Pseudomonas syringae pv. actinidiae, the Causal Agent of Kiwifruit Canker Disease.</title>
        <authorList>
            <person name="Rikkerink E.H.A."/>
            <person name="Fineran P.C."/>
        </authorList>
    </citation>
    <scope>NUCLEOTIDE SEQUENCE</scope>
    <source>
        <strain evidence="7">DSM 13666</strain>
    </source>
</reference>
<dbReference type="InterPro" id="IPR018060">
    <property type="entry name" value="HTH_AraC"/>
</dbReference>
<dbReference type="PATRIC" id="fig|136160.3.peg.3202"/>
<dbReference type="PROSITE" id="PS00041">
    <property type="entry name" value="HTH_ARAC_FAMILY_1"/>
    <property type="match status" value="1"/>
</dbReference>
<dbReference type="GO" id="GO:0003700">
    <property type="term" value="F:DNA-binding transcription factor activity"/>
    <property type="evidence" value="ECO:0007669"/>
    <property type="project" value="InterPro"/>
</dbReference>
<keyword evidence="4" id="KW-0597">Phosphoprotein</keyword>
<dbReference type="GO" id="GO:0043565">
    <property type="term" value="F:sequence-specific DNA binding"/>
    <property type="evidence" value="ECO:0007669"/>
    <property type="project" value="InterPro"/>
</dbReference>
<keyword evidence="2" id="KW-0238">DNA-binding</keyword>
<dbReference type="PROSITE" id="PS50110">
    <property type="entry name" value="RESPONSE_REGULATORY"/>
    <property type="match status" value="1"/>
</dbReference>
<evidence type="ECO:0000256" key="2">
    <source>
        <dbReference type="ARBA" id="ARBA00023125"/>
    </source>
</evidence>
<evidence type="ECO:0000259" key="5">
    <source>
        <dbReference type="PROSITE" id="PS01124"/>
    </source>
</evidence>
<dbReference type="SMART" id="SM00342">
    <property type="entry name" value="HTH_ARAC"/>
    <property type="match status" value="1"/>
</dbReference>
<dbReference type="SUPFAM" id="SSF46689">
    <property type="entry name" value="Homeodomain-like"/>
    <property type="match status" value="2"/>
</dbReference>
<proteinExistence type="predicted"/>
<dbReference type="EMBL" id="LILD01000001">
    <property type="protein sequence ID" value="KOO39796.1"/>
    <property type="molecule type" value="Genomic_DNA"/>
</dbReference>
<dbReference type="InterPro" id="IPR009057">
    <property type="entry name" value="Homeodomain-like_sf"/>
</dbReference>
<dbReference type="GO" id="GO:0000160">
    <property type="term" value="P:phosphorelay signal transduction system"/>
    <property type="evidence" value="ECO:0007669"/>
    <property type="project" value="InterPro"/>
</dbReference>
<comment type="caution">
    <text evidence="7">The sequence shown here is derived from an EMBL/GenBank/DDBJ whole genome shotgun (WGS) entry which is preliminary data.</text>
</comment>
<evidence type="ECO:0000256" key="1">
    <source>
        <dbReference type="ARBA" id="ARBA00023015"/>
    </source>
</evidence>
<dbReference type="InterPro" id="IPR018062">
    <property type="entry name" value="HTH_AraC-typ_CS"/>
</dbReference>
<dbReference type="PANTHER" id="PTHR43280:SF28">
    <property type="entry name" value="HTH-TYPE TRANSCRIPTIONAL ACTIVATOR RHAS"/>
    <property type="match status" value="1"/>
</dbReference>
<dbReference type="Pfam" id="PF12833">
    <property type="entry name" value="HTH_18"/>
    <property type="match status" value="1"/>
</dbReference>
<dbReference type="SUPFAM" id="SSF52172">
    <property type="entry name" value="CheY-like"/>
    <property type="match status" value="1"/>
</dbReference>
<dbReference type="AlphaFoldDB" id="A0A0M0KLQ1"/>
<feature type="domain" description="Response regulatory" evidence="6">
    <location>
        <begin position="3"/>
        <end position="120"/>
    </location>
</feature>
<dbReference type="SMART" id="SM00448">
    <property type="entry name" value="REC"/>
    <property type="match status" value="1"/>
</dbReference>